<evidence type="ECO:0000313" key="2">
    <source>
        <dbReference type="EMBL" id="CAE7345131.1"/>
    </source>
</evidence>
<protein>
    <submittedName>
        <fullName evidence="2">Uncharacterized protein</fullName>
    </submittedName>
</protein>
<evidence type="ECO:0000313" key="3">
    <source>
        <dbReference type="Proteomes" id="UP000604046"/>
    </source>
</evidence>
<sequence>MAILPSALSASCPAPSPKTCACPADTGSGTTTASTTGWRDSPPARSAAPLLLPAPRVWKTLCMPWRHLPHWTASTWCRCSAFSPSLRCFRFSYGLWFRV</sequence>
<dbReference type="AlphaFoldDB" id="A0A812PSL8"/>
<comment type="caution">
    <text evidence="2">The sequence shown here is derived from an EMBL/GenBank/DDBJ whole genome shotgun (WGS) entry which is preliminary data.</text>
</comment>
<keyword evidence="3" id="KW-1185">Reference proteome</keyword>
<organism evidence="2 3">
    <name type="scientific">Symbiodinium natans</name>
    <dbReference type="NCBI Taxonomy" id="878477"/>
    <lineage>
        <taxon>Eukaryota</taxon>
        <taxon>Sar</taxon>
        <taxon>Alveolata</taxon>
        <taxon>Dinophyceae</taxon>
        <taxon>Suessiales</taxon>
        <taxon>Symbiodiniaceae</taxon>
        <taxon>Symbiodinium</taxon>
    </lineage>
</organism>
<name>A0A812PSL8_9DINO</name>
<reference evidence="2" key="1">
    <citation type="submission" date="2021-02" db="EMBL/GenBank/DDBJ databases">
        <authorList>
            <person name="Dougan E. K."/>
            <person name="Rhodes N."/>
            <person name="Thang M."/>
            <person name="Chan C."/>
        </authorList>
    </citation>
    <scope>NUCLEOTIDE SEQUENCE</scope>
</reference>
<accession>A0A812PSL8</accession>
<feature type="region of interest" description="Disordered" evidence="1">
    <location>
        <begin position="24"/>
        <end position="47"/>
    </location>
</feature>
<feature type="compositionally biased region" description="Low complexity" evidence="1">
    <location>
        <begin position="26"/>
        <end position="47"/>
    </location>
</feature>
<dbReference type="Proteomes" id="UP000604046">
    <property type="component" value="Unassembled WGS sequence"/>
</dbReference>
<proteinExistence type="predicted"/>
<gene>
    <name evidence="2" type="ORF">SNAT2548_LOCUS18087</name>
</gene>
<evidence type="ECO:0000256" key="1">
    <source>
        <dbReference type="SAM" id="MobiDB-lite"/>
    </source>
</evidence>
<dbReference type="EMBL" id="CAJNDS010002134">
    <property type="protein sequence ID" value="CAE7345131.1"/>
    <property type="molecule type" value="Genomic_DNA"/>
</dbReference>